<dbReference type="EMBL" id="PDUG01000006">
    <property type="protein sequence ID" value="PIC15875.1"/>
    <property type="molecule type" value="Genomic_DNA"/>
</dbReference>
<accession>A0A2G5SL81</accession>
<feature type="compositionally biased region" description="Basic and acidic residues" evidence="1">
    <location>
        <begin position="28"/>
        <end position="38"/>
    </location>
</feature>
<reference evidence="3" key="1">
    <citation type="submission" date="2017-10" db="EMBL/GenBank/DDBJ databases">
        <title>Rapid genome shrinkage in a self-fertile nematode reveals novel sperm competition proteins.</title>
        <authorList>
            <person name="Yin D."/>
            <person name="Schwarz E.M."/>
            <person name="Thomas C.G."/>
            <person name="Felde R.L."/>
            <person name="Korf I.F."/>
            <person name="Cutter A.D."/>
            <person name="Schartner C.M."/>
            <person name="Ralston E.J."/>
            <person name="Meyer B.J."/>
            <person name="Haag E.S."/>
        </authorList>
    </citation>
    <scope>NUCLEOTIDE SEQUENCE [LARGE SCALE GENOMIC DNA]</scope>
    <source>
        <strain evidence="3">JU1422</strain>
    </source>
</reference>
<protein>
    <submittedName>
        <fullName evidence="2">Uncharacterized protein</fullName>
    </submittedName>
</protein>
<evidence type="ECO:0000313" key="2">
    <source>
        <dbReference type="EMBL" id="PIC15875.1"/>
    </source>
</evidence>
<evidence type="ECO:0000256" key="1">
    <source>
        <dbReference type="SAM" id="MobiDB-lite"/>
    </source>
</evidence>
<feature type="compositionally biased region" description="Basic and acidic residues" evidence="1">
    <location>
        <begin position="9"/>
        <end position="20"/>
    </location>
</feature>
<proteinExistence type="predicted"/>
<gene>
    <name evidence="2" type="primary">Cnig_chr_X.g22688</name>
    <name evidence="2" type="ORF">B9Z55_022688</name>
</gene>
<comment type="caution">
    <text evidence="2">The sequence shown here is derived from an EMBL/GenBank/DDBJ whole genome shotgun (WGS) entry which is preliminary data.</text>
</comment>
<name>A0A2G5SL81_9PELO</name>
<dbReference type="AlphaFoldDB" id="A0A2G5SL81"/>
<evidence type="ECO:0000313" key="3">
    <source>
        <dbReference type="Proteomes" id="UP000230233"/>
    </source>
</evidence>
<dbReference type="Proteomes" id="UP000230233">
    <property type="component" value="Chromosome X"/>
</dbReference>
<keyword evidence="3" id="KW-1185">Reference proteome</keyword>
<organism evidence="2 3">
    <name type="scientific">Caenorhabditis nigoni</name>
    <dbReference type="NCBI Taxonomy" id="1611254"/>
    <lineage>
        <taxon>Eukaryota</taxon>
        <taxon>Metazoa</taxon>
        <taxon>Ecdysozoa</taxon>
        <taxon>Nematoda</taxon>
        <taxon>Chromadorea</taxon>
        <taxon>Rhabditida</taxon>
        <taxon>Rhabditina</taxon>
        <taxon>Rhabditomorpha</taxon>
        <taxon>Rhabditoidea</taxon>
        <taxon>Rhabditidae</taxon>
        <taxon>Peloderinae</taxon>
        <taxon>Caenorhabditis</taxon>
    </lineage>
</organism>
<sequence>MRKGREKRRAPETRWKEDTLRSTTHFGGEQKRKGEEGNARNGCGVTDGKFADPLYEVFRVLLALWEPRERNEGGGTILRKGGSRKGYP</sequence>
<feature type="region of interest" description="Disordered" evidence="1">
    <location>
        <begin position="1"/>
        <end position="46"/>
    </location>
</feature>